<dbReference type="KEGG" id="frc:KX01_599"/>
<evidence type="ECO:0000256" key="4">
    <source>
        <dbReference type="ARBA" id="ARBA00023065"/>
    </source>
</evidence>
<dbReference type="SUPFAM" id="SSF47928">
    <property type="entry name" value="N-terminal domain of the delta subunit of the F1F0-ATP synthase"/>
    <property type="match status" value="1"/>
</dbReference>
<dbReference type="GO" id="GO:0016787">
    <property type="term" value="F:hydrolase activity"/>
    <property type="evidence" value="ECO:0007669"/>
    <property type="project" value="UniProtKB-KW"/>
</dbReference>
<keyword evidence="2 8" id="KW-0813">Transport</keyword>
<dbReference type="NCBIfam" id="NF004402">
    <property type="entry name" value="PRK05758.2-2"/>
    <property type="match status" value="1"/>
</dbReference>
<dbReference type="InterPro" id="IPR038495">
    <property type="entry name" value="ATPase_E_C"/>
</dbReference>
<accession>A0A1J0KRC5</accession>
<dbReference type="GO" id="GO:0045259">
    <property type="term" value="C:proton-transporting ATP synthase complex"/>
    <property type="evidence" value="ECO:0007669"/>
    <property type="project" value="UniProtKB-KW"/>
</dbReference>
<dbReference type="Gene3D" id="1.10.520.20">
    <property type="entry name" value="N-terminal domain of the delta subunit of the F1F0-ATP synthase"/>
    <property type="match status" value="1"/>
</dbReference>
<dbReference type="STRING" id="1542390.KX01_599"/>
<keyword evidence="6 8" id="KW-0139">CF(1)</keyword>
<comment type="function">
    <text evidence="8">F(1)F(0) ATP synthase produces ATP from ADP in the presence of a proton or sodium gradient. F-type ATPases consist of two structural domains, F(1) containing the extramembraneous catalytic core and F(0) containing the membrane proton channel, linked together by a central stalk and a peripheral stalk. During catalysis, ATP synthesis in the catalytic domain of F(1) is coupled via a rotary mechanism of the central stalk subunits to proton translocation.</text>
</comment>
<dbReference type="GO" id="GO:0005886">
    <property type="term" value="C:plasma membrane"/>
    <property type="evidence" value="ECO:0007669"/>
    <property type="project" value="UniProtKB-SubCell"/>
</dbReference>
<organism evidence="9 10">
    <name type="scientific">Francisella frigiditurris</name>
    <dbReference type="NCBI Taxonomy" id="1542390"/>
    <lineage>
        <taxon>Bacteria</taxon>
        <taxon>Pseudomonadati</taxon>
        <taxon>Pseudomonadota</taxon>
        <taxon>Gammaproteobacteria</taxon>
        <taxon>Thiotrichales</taxon>
        <taxon>Francisellaceae</taxon>
        <taxon>Francisella</taxon>
    </lineage>
</organism>
<keyword evidence="7 8" id="KW-0066">ATP synthesis</keyword>
<gene>
    <name evidence="8 9" type="primary">atpH</name>
    <name evidence="9" type="ORF">KX01_599</name>
</gene>
<protein>
    <recommendedName>
        <fullName evidence="8">ATP synthase subunit delta</fullName>
    </recommendedName>
    <alternativeName>
        <fullName evidence="8">ATP synthase F(1) sector subunit delta</fullName>
    </alternativeName>
    <alternativeName>
        <fullName evidence="8">F-type ATPase subunit delta</fullName>
        <shortName evidence="8">F-ATPase subunit delta</shortName>
    </alternativeName>
</protein>
<sequence>MTNLNIIAKPYARAAYEFASKDGVVDQWLEALTVFKALVTDKNVLNLISSPIYSQTQIVSAIVDQLTDKVDQKILNFLKLIAEKNKLLIIPQVKDLFEEFKNLASGNKKAVVILAYEADKTLLKELKEKLAKKFNCTIDMDVKIDSKILGGAIVRVGDTVIDNSVSGRLDKMKNILLS</sequence>
<proteinExistence type="inferred from homology"/>
<comment type="function">
    <text evidence="8">This protein is part of the stalk that links CF(0) to CF(1). It either transmits conformational changes from CF(0) to CF(1) or is implicated in proton conduction.</text>
</comment>
<comment type="similarity">
    <text evidence="8">Belongs to the ATPase delta chain family.</text>
</comment>
<dbReference type="EMBL" id="CP009654">
    <property type="protein sequence ID" value="APC96309.1"/>
    <property type="molecule type" value="Genomic_DNA"/>
</dbReference>
<dbReference type="InterPro" id="IPR000711">
    <property type="entry name" value="ATPase_OSCP/dsu"/>
</dbReference>
<dbReference type="PANTHER" id="PTHR11910">
    <property type="entry name" value="ATP SYNTHASE DELTA CHAIN"/>
    <property type="match status" value="1"/>
</dbReference>
<evidence type="ECO:0000256" key="5">
    <source>
        <dbReference type="ARBA" id="ARBA00023136"/>
    </source>
</evidence>
<dbReference type="PROSITE" id="PS00389">
    <property type="entry name" value="ATPASE_DELTA"/>
    <property type="match status" value="1"/>
</dbReference>
<dbReference type="Pfam" id="PF00213">
    <property type="entry name" value="OSCP"/>
    <property type="match status" value="1"/>
</dbReference>
<dbReference type="InterPro" id="IPR020781">
    <property type="entry name" value="ATPase_OSCP/d_CS"/>
</dbReference>
<evidence type="ECO:0000256" key="7">
    <source>
        <dbReference type="ARBA" id="ARBA00023310"/>
    </source>
</evidence>
<keyword evidence="3 8" id="KW-0375">Hydrogen ion transport</keyword>
<comment type="subcellular location">
    <subcellularLocation>
        <location evidence="8">Cell membrane</location>
        <topology evidence="8">Peripheral membrane protein</topology>
    </subcellularLocation>
    <subcellularLocation>
        <location evidence="1">Membrane</location>
    </subcellularLocation>
</comment>
<keyword evidence="5 8" id="KW-0472">Membrane</keyword>
<keyword evidence="4 8" id="KW-0406">Ion transport</keyword>
<keyword evidence="10" id="KW-1185">Reference proteome</keyword>
<dbReference type="GO" id="GO:0046933">
    <property type="term" value="F:proton-transporting ATP synthase activity, rotational mechanism"/>
    <property type="evidence" value="ECO:0007669"/>
    <property type="project" value="UniProtKB-UniRule"/>
</dbReference>
<evidence type="ECO:0000256" key="1">
    <source>
        <dbReference type="ARBA" id="ARBA00004370"/>
    </source>
</evidence>
<dbReference type="SUPFAM" id="SSF160527">
    <property type="entry name" value="V-type ATPase subunit E-like"/>
    <property type="match status" value="1"/>
</dbReference>
<evidence type="ECO:0000313" key="9">
    <source>
        <dbReference type="EMBL" id="APC96309.1"/>
    </source>
</evidence>
<dbReference type="InterPro" id="IPR026015">
    <property type="entry name" value="ATP_synth_OSCP/delta_N_sf"/>
</dbReference>
<dbReference type="PRINTS" id="PR00125">
    <property type="entry name" value="ATPASEDELTA"/>
</dbReference>
<reference evidence="10" key="1">
    <citation type="submission" date="2014-10" db="EMBL/GenBank/DDBJ databases">
        <authorList>
            <person name="Kuske C.R."/>
            <person name="Challacombe J.F."/>
            <person name="Daligault H.E."/>
            <person name="Davenport K.W."/>
            <person name="Johnson S.L."/>
            <person name="Siddaramappa S."/>
            <person name="Petersen J.M."/>
        </authorList>
    </citation>
    <scope>NUCLEOTIDE SEQUENCE [LARGE SCALE GENOMIC DNA]</scope>
    <source>
        <strain evidence="10">CA97-1460</strain>
    </source>
</reference>
<dbReference type="Gene3D" id="3.30.2320.30">
    <property type="entry name" value="ATP synthase, E subunit, C-terminal"/>
    <property type="match status" value="1"/>
</dbReference>
<evidence type="ECO:0000256" key="8">
    <source>
        <dbReference type="HAMAP-Rule" id="MF_01416"/>
    </source>
</evidence>
<keyword evidence="9" id="KW-0378">Hydrolase</keyword>
<evidence type="ECO:0000313" key="10">
    <source>
        <dbReference type="Proteomes" id="UP000182521"/>
    </source>
</evidence>
<name>A0A1J0KRC5_9GAMM</name>
<dbReference type="RefSeq" id="WP_071663576.1">
    <property type="nucleotide sequence ID" value="NZ_CP009654.1"/>
</dbReference>
<evidence type="ECO:0000256" key="3">
    <source>
        <dbReference type="ARBA" id="ARBA00022781"/>
    </source>
</evidence>
<evidence type="ECO:0000256" key="6">
    <source>
        <dbReference type="ARBA" id="ARBA00023196"/>
    </source>
</evidence>
<evidence type="ECO:0000256" key="2">
    <source>
        <dbReference type="ARBA" id="ARBA00022448"/>
    </source>
</evidence>
<dbReference type="Proteomes" id="UP000182521">
    <property type="component" value="Chromosome"/>
</dbReference>
<dbReference type="AlphaFoldDB" id="A0A1J0KRC5"/>
<dbReference type="OrthoDB" id="9816221at2"/>
<dbReference type="HAMAP" id="MF_01416">
    <property type="entry name" value="ATP_synth_delta_bact"/>
    <property type="match status" value="1"/>
</dbReference>
<keyword evidence="8" id="KW-1003">Cell membrane</keyword>
<dbReference type="NCBIfam" id="TIGR01145">
    <property type="entry name" value="ATP_synt_delta"/>
    <property type="match status" value="1"/>
</dbReference>